<protein>
    <recommendedName>
        <fullName evidence="4">Glycine zipper 2TM domain-containing protein</fullName>
    </recommendedName>
</protein>
<accession>N1Q3Y0</accession>
<organism evidence="2 3">
    <name type="scientific">Dothistroma septosporum (strain NZE10 / CBS 128990)</name>
    <name type="common">Red band needle blight fungus</name>
    <name type="synonym">Mycosphaerella pini</name>
    <dbReference type="NCBI Taxonomy" id="675120"/>
    <lineage>
        <taxon>Eukaryota</taxon>
        <taxon>Fungi</taxon>
        <taxon>Dikarya</taxon>
        <taxon>Ascomycota</taxon>
        <taxon>Pezizomycotina</taxon>
        <taxon>Dothideomycetes</taxon>
        <taxon>Dothideomycetidae</taxon>
        <taxon>Mycosphaerellales</taxon>
        <taxon>Mycosphaerellaceae</taxon>
        <taxon>Dothistroma</taxon>
    </lineage>
</organism>
<name>N1Q3Y0_DOTSN</name>
<feature type="compositionally biased region" description="Pro residues" evidence="1">
    <location>
        <begin position="29"/>
        <end position="77"/>
    </location>
</feature>
<feature type="compositionally biased region" description="Basic residues" evidence="1">
    <location>
        <begin position="171"/>
        <end position="197"/>
    </location>
</feature>
<evidence type="ECO:0008006" key="4">
    <source>
        <dbReference type="Google" id="ProtNLM"/>
    </source>
</evidence>
<evidence type="ECO:0000313" key="2">
    <source>
        <dbReference type="EMBL" id="EME49159.1"/>
    </source>
</evidence>
<dbReference type="HOGENOM" id="CLU_1061867_0_0_1"/>
<feature type="compositionally biased region" description="Low complexity" evidence="1">
    <location>
        <begin position="9"/>
        <end position="21"/>
    </location>
</feature>
<dbReference type="OMA" id="KHRKWRE"/>
<evidence type="ECO:0000313" key="3">
    <source>
        <dbReference type="Proteomes" id="UP000016933"/>
    </source>
</evidence>
<dbReference type="Proteomes" id="UP000016933">
    <property type="component" value="Unassembled WGS sequence"/>
</dbReference>
<feature type="region of interest" description="Disordered" evidence="1">
    <location>
        <begin position="1"/>
        <end position="204"/>
    </location>
</feature>
<dbReference type="EMBL" id="KB446535">
    <property type="protein sequence ID" value="EME49159.1"/>
    <property type="molecule type" value="Genomic_DNA"/>
</dbReference>
<feature type="region of interest" description="Disordered" evidence="1">
    <location>
        <begin position="228"/>
        <end position="271"/>
    </location>
</feature>
<evidence type="ECO:0000256" key="1">
    <source>
        <dbReference type="SAM" id="MobiDB-lite"/>
    </source>
</evidence>
<dbReference type="OrthoDB" id="3649695at2759"/>
<feature type="compositionally biased region" description="Polar residues" evidence="1">
    <location>
        <begin position="108"/>
        <end position="122"/>
    </location>
</feature>
<keyword evidence="3" id="KW-1185">Reference proteome</keyword>
<dbReference type="eggNOG" id="ENOG502SD6I">
    <property type="taxonomic scope" value="Eukaryota"/>
</dbReference>
<sequence length="271" mass="29807">MSAADYYNPGGQQPGPGFSQPANSNHLNPNPPYPMSDAPPPYSVEPPRPHSQPPPQHRPPPPPHDQYWRAPPPPSGPSPINGHYPPEKSSRPTPQFETSDFTGPGSYAQRNGQKHPQYQQPQGYFPLAGSPAMQQVFGNGGADPNGRRPSTTPGYRPLASPYRDDYYRGTSRSRSRSRSRHRRHHYHDRPPTQRKKSSGVNTFLGAGGGAILGDAIFPGLGTLGGAILGGLGGHEYSKKKKSHSNPPSKMRDRSYSNDGEYYEDHRRGRKY</sequence>
<feature type="compositionally biased region" description="Basic and acidic residues" evidence="1">
    <location>
        <begin position="262"/>
        <end position="271"/>
    </location>
</feature>
<reference evidence="3" key="1">
    <citation type="journal article" date="2012" name="PLoS Genet.">
        <title>The genomes of the fungal plant pathogens Cladosporium fulvum and Dothistroma septosporum reveal adaptation to different hosts and lifestyles but also signatures of common ancestry.</title>
        <authorList>
            <person name="de Wit P.J.G.M."/>
            <person name="van der Burgt A."/>
            <person name="Oekmen B."/>
            <person name="Stergiopoulos I."/>
            <person name="Abd-Elsalam K.A."/>
            <person name="Aerts A.L."/>
            <person name="Bahkali A.H."/>
            <person name="Beenen H.G."/>
            <person name="Chettri P."/>
            <person name="Cox M.P."/>
            <person name="Datema E."/>
            <person name="de Vries R.P."/>
            <person name="Dhillon B."/>
            <person name="Ganley A.R."/>
            <person name="Griffiths S.A."/>
            <person name="Guo Y."/>
            <person name="Hamelin R.C."/>
            <person name="Henrissat B."/>
            <person name="Kabir M.S."/>
            <person name="Jashni M.K."/>
            <person name="Kema G."/>
            <person name="Klaubauf S."/>
            <person name="Lapidus A."/>
            <person name="Levasseur A."/>
            <person name="Lindquist E."/>
            <person name="Mehrabi R."/>
            <person name="Ohm R.A."/>
            <person name="Owen T.J."/>
            <person name="Salamov A."/>
            <person name="Schwelm A."/>
            <person name="Schijlen E."/>
            <person name="Sun H."/>
            <person name="van den Burg H.A."/>
            <person name="van Ham R.C.H.J."/>
            <person name="Zhang S."/>
            <person name="Goodwin S.B."/>
            <person name="Grigoriev I.V."/>
            <person name="Collemare J."/>
            <person name="Bradshaw R.E."/>
        </authorList>
    </citation>
    <scope>NUCLEOTIDE SEQUENCE [LARGE SCALE GENOMIC DNA]</scope>
    <source>
        <strain evidence="3">NZE10 / CBS 128990</strain>
    </source>
</reference>
<reference evidence="2 3" key="2">
    <citation type="journal article" date="2012" name="PLoS Pathog.">
        <title>Diverse lifestyles and strategies of plant pathogenesis encoded in the genomes of eighteen Dothideomycetes fungi.</title>
        <authorList>
            <person name="Ohm R.A."/>
            <person name="Feau N."/>
            <person name="Henrissat B."/>
            <person name="Schoch C.L."/>
            <person name="Horwitz B.A."/>
            <person name="Barry K.W."/>
            <person name="Condon B.J."/>
            <person name="Copeland A.C."/>
            <person name="Dhillon B."/>
            <person name="Glaser F."/>
            <person name="Hesse C.N."/>
            <person name="Kosti I."/>
            <person name="LaButti K."/>
            <person name="Lindquist E.A."/>
            <person name="Lucas S."/>
            <person name="Salamov A.A."/>
            <person name="Bradshaw R.E."/>
            <person name="Ciuffetti L."/>
            <person name="Hamelin R.C."/>
            <person name="Kema G.H.J."/>
            <person name="Lawrence C."/>
            <person name="Scott J.A."/>
            <person name="Spatafora J.W."/>
            <person name="Turgeon B.G."/>
            <person name="de Wit P.J.G.M."/>
            <person name="Zhong S."/>
            <person name="Goodwin S.B."/>
            <person name="Grigoriev I.V."/>
        </authorList>
    </citation>
    <scope>NUCLEOTIDE SEQUENCE [LARGE SCALE GENOMIC DNA]</scope>
    <source>
        <strain evidence="3">NZE10 / CBS 128990</strain>
    </source>
</reference>
<feature type="compositionally biased region" description="Polar residues" evidence="1">
    <location>
        <begin position="91"/>
        <end position="101"/>
    </location>
</feature>
<gene>
    <name evidence="2" type="ORF">DOTSEDRAFT_68034</name>
</gene>
<dbReference type="AlphaFoldDB" id="N1Q3Y0"/>
<proteinExistence type="predicted"/>